<protein>
    <recommendedName>
        <fullName evidence="4">Glutamine amidotransferase type-2 domain-containing protein</fullName>
    </recommendedName>
</protein>
<dbReference type="InterPro" id="IPR029055">
    <property type="entry name" value="Ntn_hydrolases_N"/>
</dbReference>
<keyword evidence="3" id="KW-0732">Signal</keyword>
<dbReference type="SUPFAM" id="SSF52402">
    <property type="entry name" value="Adenine nucleotide alpha hydrolases-like"/>
    <property type="match status" value="1"/>
</dbReference>
<dbReference type="PROSITE" id="PS51278">
    <property type="entry name" value="GATASE_TYPE_2"/>
    <property type="match status" value="1"/>
</dbReference>
<dbReference type="InterPro" id="IPR014729">
    <property type="entry name" value="Rossmann-like_a/b/a_fold"/>
</dbReference>
<comment type="caution">
    <text evidence="5">The sequence shown here is derived from an EMBL/GenBank/DDBJ whole genome shotgun (WGS) entry which is preliminary data.</text>
</comment>
<sequence length="776" mass="86971">MGLYSPCLLASLACIGDACSFLFANFPVSDLDAQRVNRWMKRRGPDTTNVWRDAHGKYTYVHNLLHMTGEVVQQPLRSDDEDMVALFNGEIYNWEELAEGNDSIISDGQVILPLYRDLGIDEFVRHLDGEFAILLHDRTSSEITLAVDTFSTKPLWFAREGSRFAAATYKSALYALGFIDASSRMVSPNRVLVFVEDDSGNVDLSRTITVTEFDIRQYKKSTADFETAFIDALRKRTRAVRHPIFIGLSSGHDSGAIHLGLLHLGLHHTAVTISGDEDLTVVENRVNQGSDLNEHWLLAISSRDDEDEANWVEAEVEHFNYTHEAYLSCDFSALKVGDFSVTFRLPYPPTRLLEASHSSAGICVIRVLSDYAFNGTRFGAQSQFGGLWPRDLHSIFPWGTLFLSTQRDYLMKEELVAGSHGVEGRYPFLDRRVVQEWLWLSADVKNSAYKAPLKVLFDTLNYPYLPTKVGFSVMSRQLPSDEPSAVLVVKDAMRGAAEAAQKGDLASFVNEKILPSIIRYHNILAFHDGPMATDCLIGLLTMRIFAFAILTDSEGTSTNEFDEKFSPQFVQLLENLTLGEIVMSGWARGLFEFLLLAFERLGLVDRGAVGGACSQDFQDESSRANCFYKRVLSAANDGDVYRVLGDVNVELYCIFMTDSRAVETVGVAKMSNASVVTLTYEANKLYCKILGNCGVYFNVPDSVADYPERKVGWGKISVMIREMSRREEECEFGVSIDTDAYFRTRENLDNIVEDFELDGPKLVGIAEEFHQEELGQ</sequence>
<feature type="domain" description="Glutamine amidotransferase type-2" evidence="4">
    <location>
        <begin position="19"/>
        <end position="197"/>
    </location>
</feature>
<evidence type="ECO:0000313" key="6">
    <source>
        <dbReference type="Proteomes" id="UP000572268"/>
    </source>
</evidence>
<dbReference type="PANTHER" id="PTHR11772:SF2">
    <property type="entry name" value="ASPARAGINE SYNTHETASE [GLUTAMINE-HYDROLYZING]"/>
    <property type="match status" value="1"/>
</dbReference>
<dbReference type="InterPro" id="IPR050795">
    <property type="entry name" value="Asn_Synthetase"/>
</dbReference>
<keyword evidence="2" id="KW-0067">ATP-binding</keyword>
<dbReference type="Proteomes" id="UP000572268">
    <property type="component" value="Unassembled WGS sequence"/>
</dbReference>
<evidence type="ECO:0000256" key="1">
    <source>
        <dbReference type="ARBA" id="ARBA00022741"/>
    </source>
</evidence>
<dbReference type="GO" id="GO:0005829">
    <property type="term" value="C:cytosol"/>
    <property type="evidence" value="ECO:0007669"/>
    <property type="project" value="TreeGrafter"/>
</dbReference>
<feature type="chain" id="PRO_5029688395" description="Glutamine amidotransferase type-2 domain-containing protein" evidence="3">
    <location>
        <begin position="19"/>
        <end position="776"/>
    </location>
</feature>
<dbReference type="InterPro" id="IPR017932">
    <property type="entry name" value="GATase_2_dom"/>
</dbReference>
<evidence type="ECO:0000256" key="3">
    <source>
        <dbReference type="SAM" id="SignalP"/>
    </source>
</evidence>
<organism evidence="5 6">
    <name type="scientific">Perkinsus olseni</name>
    <name type="common">Perkinsus atlanticus</name>
    <dbReference type="NCBI Taxonomy" id="32597"/>
    <lineage>
        <taxon>Eukaryota</taxon>
        <taxon>Sar</taxon>
        <taxon>Alveolata</taxon>
        <taxon>Perkinsozoa</taxon>
        <taxon>Perkinsea</taxon>
        <taxon>Perkinsida</taxon>
        <taxon>Perkinsidae</taxon>
        <taxon>Perkinsus</taxon>
    </lineage>
</organism>
<evidence type="ECO:0000313" key="5">
    <source>
        <dbReference type="EMBL" id="KAF4666075.1"/>
    </source>
</evidence>
<reference evidence="5 6" key="1">
    <citation type="submission" date="2020-04" db="EMBL/GenBank/DDBJ databases">
        <title>Perkinsus olseni comparative genomics.</title>
        <authorList>
            <person name="Bogema D.R."/>
        </authorList>
    </citation>
    <scope>NUCLEOTIDE SEQUENCE [LARGE SCALE GENOMIC DNA]</scope>
    <source>
        <strain evidence="5">ATCC PRA-31</strain>
    </source>
</reference>
<dbReference type="GO" id="GO:0004066">
    <property type="term" value="F:asparagine synthase (glutamine-hydrolyzing) activity"/>
    <property type="evidence" value="ECO:0007669"/>
    <property type="project" value="TreeGrafter"/>
</dbReference>
<evidence type="ECO:0000256" key="2">
    <source>
        <dbReference type="ARBA" id="ARBA00022840"/>
    </source>
</evidence>
<keyword evidence="1" id="KW-0547">Nucleotide-binding</keyword>
<gene>
    <name evidence="5" type="ORF">FOL46_003281</name>
</gene>
<dbReference type="PANTHER" id="PTHR11772">
    <property type="entry name" value="ASPARAGINE SYNTHETASE"/>
    <property type="match status" value="1"/>
</dbReference>
<dbReference type="GO" id="GO:0006529">
    <property type="term" value="P:asparagine biosynthetic process"/>
    <property type="evidence" value="ECO:0007669"/>
    <property type="project" value="TreeGrafter"/>
</dbReference>
<evidence type="ECO:0000259" key="4">
    <source>
        <dbReference type="PROSITE" id="PS51278"/>
    </source>
</evidence>
<dbReference type="SUPFAM" id="SSF56235">
    <property type="entry name" value="N-terminal nucleophile aminohydrolases (Ntn hydrolases)"/>
    <property type="match status" value="1"/>
</dbReference>
<dbReference type="Gene3D" id="3.40.50.620">
    <property type="entry name" value="HUPs"/>
    <property type="match status" value="1"/>
</dbReference>
<dbReference type="Gene3D" id="3.60.20.10">
    <property type="entry name" value="Glutamine Phosphoribosylpyrophosphate, subunit 1, domain 1"/>
    <property type="match status" value="1"/>
</dbReference>
<name>A0A7J6M3L9_PEROL</name>
<dbReference type="AlphaFoldDB" id="A0A7J6M3L9"/>
<dbReference type="Pfam" id="PF13537">
    <property type="entry name" value="GATase_7"/>
    <property type="match status" value="1"/>
</dbReference>
<dbReference type="GO" id="GO:0005524">
    <property type="term" value="F:ATP binding"/>
    <property type="evidence" value="ECO:0007669"/>
    <property type="project" value="UniProtKB-KW"/>
</dbReference>
<dbReference type="EMBL" id="JABANN010000214">
    <property type="protein sequence ID" value="KAF4666075.1"/>
    <property type="molecule type" value="Genomic_DNA"/>
</dbReference>
<feature type="signal peptide" evidence="3">
    <location>
        <begin position="1"/>
        <end position="18"/>
    </location>
</feature>
<accession>A0A7J6M3L9</accession>
<proteinExistence type="predicted"/>